<evidence type="ECO:0000313" key="10">
    <source>
        <dbReference type="Proteomes" id="UP000054560"/>
    </source>
</evidence>
<feature type="transmembrane region" description="Helical" evidence="8">
    <location>
        <begin position="158"/>
        <end position="176"/>
    </location>
</feature>
<dbReference type="EMBL" id="KQ242033">
    <property type="protein sequence ID" value="KNC81437.1"/>
    <property type="molecule type" value="Genomic_DNA"/>
</dbReference>
<feature type="transmembrane region" description="Helical" evidence="8">
    <location>
        <begin position="188"/>
        <end position="210"/>
    </location>
</feature>
<sequence>MRNVRVIRRLYTLPAVSNKLFLLLTQAIGACVGAVYATILIKVNEQRYWWSEINEARKEVIFHSEQAMYYRYFKDVTDTSLPISQVFYNFLNDATVESPNVINALKRFNVWPEFLLGVSFRYFSTSEPIDYYVHTVLAWSFFLMAGIYVTATLITRNLICGLVAVAAVMGNFLDSTRVWGSVPLRESWSIPLIFSQIAVVTYVLHMSSSGQMTASESRMKRFAPFVLLYVLTTSLVLSWQLAASIMALQVAALFLTHLLGYINTQLLKHLIVCHLMSVSSVVVFMFGNEMLITSPYTITCIGALVAVMGCDCLLGSADALQFPYRLTRSFVVGMCSIAIAIATKVALHTLPFLPAGDDAHMYNLIQAKVGDFEDFHTNLYLHSEAFQMLQWHTIMRLTYTGILPMAVTGVLLVSGYILRDICTGRHSKVMYTELELYDPTLYYDRATAREKAKSHGKVR</sequence>
<keyword evidence="6 8" id="KW-1133">Transmembrane helix</keyword>
<dbReference type="GeneID" id="25906732"/>
<comment type="similarity">
    <text evidence="2">Belongs to the dpy-19 family.</text>
</comment>
<evidence type="ECO:0000256" key="2">
    <source>
        <dbReference type="ARBA" id="ARBA00008744"/>
    </source>
</evidence>
<dbReference type="OrthoDB" id="6019623at2759"/>
<dbReference type="PANTHER" id="PTHR31488">
    <property type="entry name" value="DPY-19-LIKE 1, LIKE (H. SAPIENS)"/>
    <property type="match status" value="1"/>
</dbReference>
<evidence type="ECO:0000256" key="3">
    <source>
        <dbReference type="ARBA" id="ARBA00022676"/>
    </source>
</evidence>
<evidence type="ECO:0000313" key="9">
    <source>
        <dbReference type="EMBL" id="KNC81437.1"/>
    </source>
</evidence>
<evidence type="ECO:0000256" key="8">
    <source>
        <dbReference type="SAM" id="Phobius"/>
    </source>
</evidence>
<dbReference type="eggNOG" id="KOG4587">
    <property type="taxonomic scope" value="Eukaryota"/>
</dbReference>
<evidence type="ECO:0000256" key="5">
    <source>
        <dbReference type="ARBA" id="ARBA00022692"/>
    </source>
</evidence>
<dbReference type="AlphaFoldDB" id="A0A0L0FX74"/>
<keyword evidence="3" id="KW-0328">Glycosyltransferase</keyword>
<accession>A0A0L0FX74</accession>
<feature type="transmembrane region" description="Helical" evidence="8">
    <location>
        <begin position="397"/>
        <end position="418"/>
    </location>
</feature>
<evidence type="ECO:0000256" key="6">
    <source>
        <dbReference type="ARBA" id="ARBA00022989"/>
    </source>
</evidence>
<comment type="subcellular location">
    <subcellularLocation>
        <location evidence="1">Membrane</location>
        <topology evidence="1">Multi-pass membrane protein</topology>
    </subcellularLocation>
</comment>
<dbReference type="PROSITE" id="PS51257">
    <property type="entry name" value="PROKAR_LIPOPROTEIN"/>
    <property type="match status" value="1"/>
</dbReference>
<dbReference type="GO" id="GO:0000030">
    <property type="term" value="F:mannosyltransferase activity"/>
    <property type="evidence" value="ECO:0007669"/>
    <property type="project" value="TreeGrafter"/>
</dbReference>
<feature type="transmembrane region" description="Helical" evidence="8">
    <location>
        <begin position="222"/>
        <end position="239"/>
    </location>
</feature>
<keyword evidence="10" id="KW-1185">Reference proteome</keyword>
<feature type="transmembrane region" description="Helical" evidence="8">
    <location>
        <begin position="326"/>
        <end position="347"/>
    </location>
</feature>
<feature type="transmembrane region" description="Helical" evidence="8">
    <location>
        <begin position="269"/>
        <end position="287"/>
    </location>
</feature>
<dbReference type="RefSeq" id="XP_014155339.1">
    <property type="nucleotide sequence ID" value="XM_014299864.1"/>
</dbReference>
<keyword evidence="7 8" id="KW-0472">Membrane</keyword>
<name>A0A0L0FX74_9EUKA</name>
<reference evidence="9 10" key="1">
    <citation type="submission" date="2011-02" db="EMBL/GenBank/DDBJ databases">
        <title>The Genome Sequence of Sphaeroforma arctica JP610.</title>
        <authorList>
            <consortium name="The Broad Institute Genome Sequencing Platform"/>
            <person name="Russ C."/>
            <person name="Cuomo C."/>
            <person name="Young S.K."/>
            <person name="Zeng Q."/>
            <person name="Gargeya S."/>
            <person name="Alvarado L."/>
            <person name="Berlin A."/>
            <person name="Chapman S.B."/>
            <person name="Chen Z."/>
            <person name="Freedman E."/>
            <person name="Gellesch M."/>
            <person name="Goldberg J."/>
            <person name="Griggs A."/>
            <person name="Gujja S."/>
            <person name="Heilman E."/>
            <person name="Heiman D."/>
            <person name="Howarth C."/>
            <person name="Mehta T."/>
            <person name="Neiman D."/>
            <person name="Pearson M."/>
            <person name="Roberts A."/>
            <person name="Saif S."/>
            <person name="Shea T."/>
            <person name="Shenoy N."/>
            <person name="Sisk P."/>
            <person name="Stolte C."/>
            <person name="Sykes S."/>
            <person name="White J."/>
            <person name="Yandava C."/>
            <person name="Burger G."/>
            <person name="Gray M.W."/>
            <person name="Holland P.W.H."/>
            <person name="King N."/>
            <person name="Lang F.B.F."/>
            <person name="Roger A.J."/>
            <person name="Ruiz-Trillo I."/>
            <person name="Haas B."/>
            <person name="Nusbaum C."/>
            <person name="Birren B."/>
        </authorList>
    </citation>
    <scope>NUCLEOTIDE SEQUENCE [LARGE SCALE GENOMIC DNA]</scope>
    <source>
        <strain evidence="9 10">JP610</strain>
    </source>
</reference>
<evidence type="ECO:0000256" key="1">
    <source>
        <dbReference type="ARBA" id="ARBA00004141"/>
    </source>
</evidence>
<organism evidence="9 10">
    <name type="scientific">Sphaeroforma arctica JP610</name>
    <dbReference type="NCBI Taxonomy" id="667725"/>
    <lineage>
        <taxon>Eukaryota</taxon>
        <taxon>Ichthyosporea</taxon>
        <taxon>Ichthyophonida</taxon>
        <taxon>Sphaeroforma</taxon>
    </lineage>
</organism>
<feature type="transmembrane region" description="Helical" evidence="8">
    <location>
        <begin position="131"/>
        <end position="151"/>
    </location>
</feature>
<protein>
    <submittedName>
        <fullName evidence="9">Uncharacterized protein</fullName>
    </submittedName>
</protein>
<dbReference type="GO" id="GO:0005637">
    <property type="term" value="C:nuclear inner membrane"/>
    <property type="evidence" value="ECO:0007669"/>
    <property type="project" value="TreeGrafter"/>
</dbReference>
<dbReference type="Pfam" id="PF10034">
    <property type="entry name" value="Dpy19"/>
    <property type="match status" value="1"/>
</dbReference>
<feature type="transmembrane region" description="Helical" evidence="8">
    <location>
        <begin position="20"/>
        <end position="41"/>
    </location>
</feature>
<feature type="transmembrane region" description="Helical" evidence="8">
    <location>
        <begin position="293"/>
        <end position="314"/>
    </location>
</feature>
<evidence type="ECO:0000256" key="4">
    <source>
        <dbReference type="ARBA" id="ARBA00022679"/>
    </source>
</evidence>
<feature type="transmembrane region" description="Helical" evidence="8">
    <location>
        <begin position="245"/>
        <end position="262"/>
    </location>
</feature>
<dbReference type="PANTHER" id="PTHR31488:SF1">
    <property type="entry name" value="C-MANNOSYLTRANSFERASE DPY19L1"/>
    <property type="match status" value="1"/>
</dbReference>
<gene>
    <name evidence="9" type="ORF">SARC_06228</name>
</gene>
<keyword evidence="4" id="KW-0808">Transferase</keyword>
<dbReference type="InterPro" id="IPR018732">
    <property type="entry name" value="Dpy-19/Dpy-19-like"/>
</dbReference>
<dbReference type="Proteomes" id="UP000054560">
    <property type="component" value="Unassembled WGS sequence"/>
</dbReference>
<keyword evidence="5 8" id="KW-0812">Transmembrane</keyword>
<proteinExistence type="inferred from homology"/>
<evidence type="ECO:0000256" key="7">
    <source>
        <dbReference type="ARBA" id="ARBA00023136"/>
    </source>
</evidence>